<dbReference type="PANTHER" id="PTHR30183">
    <property type="entry name" value="MOLYBDENUM TRANSPORT SYSTEM PERMEASE PROTEIN MODB"/>
    <property type="match status" value="1"/>
</dbReference>
<evidence type="ECO:0000256" key="5">
    <source>
        <dbReference type="ARBA" id="ARBA00022989"/>
    </source>
</evidence>
<dbReference type="Pfam" id="PF00528">
    <property type="entry name" value="BPD_transp_1"/>
    <property type="match status" value="1"/>
</dbReference>
<evidence type="ECO:0000256" key="4">
    <source>
        <dbReference type="ARBA" id="ARBA00022692"/>
    </source>
</evidence>
<evidence type="ECO:0000256" key="7">
    <source>
        <dbReference type="SAM" id="Phobius"/>
    </source>
</evidence>
<evidence type="ECO:0000256" key="6">
    <source>
        <dbReference type="ARBA" id="ARBA00023136"/>
    </source>
</evidence>
<name>X1EHH5_9ZZZZ</name>
<feature type="domain" description="ABC transmembrane type-1" evidence="8">
    <location>
        <begin position="5"/>
        <end position="206"/>
    </location>
</feature>
<keyword evidence="6 7" id="KW-0472">Membrane</keyword>
<dbReference type="InterPro" id="IPR035906">
    <property type="entry name" value="MetI-like_sf"/>
</dbReference>
<dbReference type="InterPro" id="IPR000515">
    <property type="entry name" value="MetI-like"/>
</dbReference>
<dbReference type="PROSITE" id="PS50928">
    <property type="entry name" value="ABC_TM1"/>
    <property type="match status" value="1"/>
</dbReference>
<dbReference type="GO" id="GO:0055085">
    <property type="term" value="P:transmembrane transport"/>
    <property type="evidence" value="ECO:0007669"/>
    <property type="project" value="InterPro"/>
</dbReference>
<dbReference type="EMBL" id="BARU01012956">
    <property type="protein sequence ID" value="GAH32032.1"/>
    <property type="molecule type" value="Genomic_DNA"/>
</dbReference>
<evidence type="ECO:0000259" key="8">
    <source>
        <dbReference type="PROSITE" id="PS50928"/>
    </source>
</evidence>
<comment type="subcellular location">
    <subcellularLocation>
        <location evidence="1">Cell membrane</location>
        <topology evidence="1">Multi-pass membrane protein</topology>
    </subcellularLocation>
</comment>
<keyword evidence="5 7" id="KW-1133">Transmembrane helix</keyword>
<feature type="non-terminal residue" evidence="9">
    <location>
        <position position="1"/>
    </location>
</feature>
<organism evidence="9">
    <name type="scientific">marine sediment metagenome</name>
    <dbReference type="NCBI Taxonomy" id="412755"/>
    <lineage>
        <taxon>unclassified sequences</taxon>
        <taxon>metagenomes</taxon>
        <taxon>ecological metagenomes</taxon>
    </lineage>
</organism>
<gene>
    <name evidence="9" type="ORF">S03H2_23642</name>
</gene>
<evidence type="ECO:0000256" key="2">
    <source>
        <dbReference type="ARBA" id="ARBA00022448"/>
    </source>
</evidence>
<dbReference type="Gene3D" id="1.10.3720.10">
    <property type="entry name" value="MetI-like"/>
    <property type="match status" value="1"/>
</dbReference>
<accession>X1EHH5</accession>
<protein>
    <recommendedName>
        <fullName evidence="8">ABC transmembrane type-1 domain-containing protein</fullName>
    </recommendedName>
</protein>
<sequence>VRGAIWLTLYAALLATIVGFTLGIPLAYLLAHTDFTGKKLVEGLIDVPIVVPHTAAGIALLFVFGRNFFAGKVSHFIGIDFVDATAGIVIAMLFVSIPFLIDSAKEGFKKVDVRLEKVSRTLGASPWQTFFRISFPLAWRSILAGSIMMWARGISEFGAVIILAYHPMIAPTLIFERFETYGLDYSRPVAVLLIILCLAVFIGLRAIVYRGEKA</sequence>
<feature type="transmembrane region" description="Helical" evidence="7">
    <location>
        <begin position="187"/>
        <end position="208"/>
    </location>
</feature>
<keyword evidence="2" id="KW-0813">Transport</keyword>
<feature type="transmembrane region" description="Helical" evidence="7">
    <location>
        <begin position="7"/>
        <end position="30"/>
    </location>
</feature>
<keyword evidence="4 7" id="KW-0812">Transmembrane</keyword>
<proteinExistence type="predicted"/>
<feature type="transmembrane region" description="Helical" evidence="7">
    <location>
        <begin position="50"/>
        <end position="69"/>
    </location>
</feature>
<reference evidence="9" key="1">
    <citation type="journal article" date="2014" name="Front. Microbiol.">
        <title>High frequency of phylogenetically diverse reductive dehalogenase-homologous genes in deep subseafloor sedimentary metagenomes.</title>
        <authorList>
            <person name="Kawai M."/>
            <person name="Futagami T."/>
            <person name="Toyoda A."/>
            <person name="Takaki Y."/>
            <person name="Nishi S."/>
            <person name="Hori S."/>
            <person name="Arai W."/>
            <person name="Tsubouchi T."/>
            <person name="Morono Y."/>
            <person name="Uchiyama I."/>
            <person name="Ito T."/>
            <person name="Fujiyama A."/>
            <person name="Inagaki F."/>
            <person name="Takami H."/>
        </authorList>
    </citation>
    <scope>NUCLEOTIDE SEQUENCE</scope>
    <source>
        <strain evidence="9">Expedition CK06-06</strain>
    </source>
</reference>
<dbReference type="SUPFAM" id="SSF161098">
    <property type="entry name" value="MetI-like"/>
    <property type="match status" value="1"/>
</dbReference>
<comment type="caution">
    <text evidence="9">The sequence shown here is derived from an EMBL/GenBank/DDBJ whole genome shotgun (WGS) entry which is preliminary data.</text>
</comment>
<dbReference type="CDD" id="cd06261">
    <property type="entry name" value="TM_PBP2"/>
    <property type="match status" value="1"/>
</dbReference>
<dbReference type="AlphaFoldDB" id="X1EHH5"/>
<evidence type="ECO:0000256" key="3">
    <source>
        <dbReference type="ARBA" id="ARBA00022475"/>
    </source>
</evidence>
<dbReference type="GO" id="GO:0005886">
    <property type="term" value="C:plasma membrane"/>
    <property type="evidence" value="ECO:0007669"/>
    <property type="project" value="UniProtKB-SubCell"/>
</dbReference>
<evidence type="ECO:0000256" key="1">
    <source>
        <dbReference type="ARBA" id="ARBA00004651"/>
    </source>
</evidence>
<feature type="transmembrane region" description="Helical" evidence="7">
    <location>
        <begin position="81"/>
        <end position="101"/>
    </location>
</feature>
<evidence type="ECO:0000313" key="9">
    <source>
        <dbReference type="EMBL" id="GAH32032.1"/>
    </source>
</evidence>
<feature type="transmembrane region" description="Helical" evidence="7">
    <location>
        <begin position="157"/>
        <end position="175"/>
    </location>
</feature>
<dbReference type="PANTHER" id="PTHR30183:SF3">
    <property type="entry name" value="MOLYBDENUM TRANSPORT SYSTEM PERMEASE PROTEIN MODB"/>
    <property type="match status" value="1"/>
</dbReference>
<keyword evidence="3" id="KW-1003">Cell membrane</keyword>